<evidence type="ECO:0000259" key="1">
    <source>
        <dbReference type="PROSITE" id="PS50206"/>
    </source>
</evidence>
<dbReference type="KEGG" id="bvq:FHE72_03715"/>
<dbReference type="PROSITE" id="PS50206">
    <property type="entry name" value="RHODANESE_3"/>
    <property type="match status" value="1"/>
</dbReference>
<name>A0A6I6UMH2_9BACI</name>
<proteinExistence type="predicted"/>
<organism evidence="2 3">
    <name type="scientific">Rossellomorea vietnamensis</name>
    <dbReference type="NCBI Taxonomy" id="218284"/>
    <lineage>
        <taxon>Bacteria</taxon>
        <taxon>Bacillati</taxon>
        <taxon>Bacillota</taxon>
        <taxon>Bacilli</taxon>
        <taxon>Bacillales</taxon>
        <taxon>Bacillaceae</taxon>
        <taxon>Rossellomorea</taxon>
    </lineage>
</organism>
<dbReference type="InterPro" id="IPR050229">
    <property type="entry name" value="GlpE_sulfurtransferase"/>
</dbReference>
<dbReference type="SUPFAM" id="SSF52821">
    <property type="entry name" value="Rhodanese/Cell cycle control phosphatase"/>
    <property type="match status" value="1"/>
</dbReference>
<dbReference type="EMBL" id="CP047394">
    <property type="protein sequence ID" value="QHE60241.1"/>
    <property type="molecule type" value="Genomic_DNA"/>
</dbReference>
<evidence type="ECO:0000313" key="2">
    <source>
        <dbReference type="EMBL" id="QHE60241.1"/>
    </source>
</evidence>
<dbReference type="Proteomes" id="UP000465062">
    <property type="component" value="Chromosome"/>
</dbReference>
<dbReference type="InterPro" id="IPR036873">
    <property type="entry name" value="Rhodanese-like_dom_sf"/>
</dbReference>
<dbReference type="SMART" id="SM00450">
    <property type="entry name" value="RHOD"/>
    <property type="match status" value="1"/>
</dbReference>
<dbReference type="AlphaFoldDB" id="A0A6I6UMH2"/>
<dbReference type="CDD" id="cd00158">
    <property type="entry name" value="RHOD"/>
    <property type="match status" value="1"/>
</dbReference>
<reference evidence="2 3" key="1">
    <citation type="submission" date="2019-06" db="EMBL/GenBank/DDBJ databases">
        <title>An operon consisting of a P-type ATPase gene and a transcriptional regular gene given the different cadmium resistance in Bacillus vietamensis 151-6 and Bacillus marisflavi 151-25.</title>
        <authorList>
            <person name="Yu X."/>
        </authorList>
    </citation>
    <scope>NUCLEOTIDE SEQUENCE [LARGE SCALE GENOMIC DNA]</scope>
    <source>
        <strain evidence="2 3">151-6</strain>
    </source>
</reference>
<dbReference type="PANTHER" id="PTHR43031">
    <property type="entry name" value="FAD-DEPENDENT OXIDOREDUCTASE"/>
    <property type="match status" value="1"/>
</dbReference>
<dbReference type="Pfam" id="PF00581">
    <property type="entry name" value="Rhodanese"/>
    <property type="match status" value="1"/>
</dbReference>
<protein>
    <submittedName>
        <fullName evidence="2">Rhodanese-like domain-containing protein</fullName>
    </submittedName>
</protein>
<gene>
    <name evidence="2" type="ORF">FHE72_03715</name>
</gene>
<feature type="domain" description="Rhodanese" evidence="1">
    <location>
        <begin position="27"/>
        <end position="118"/>
    </location>
</feature>
<dbReference type="PANTHER" id="PTHR43031:SF1">
    <property type="entry name" value="PYRIDINE NUCLEOTIDE-DISULPHIDE OXIDOREDUCTASE"/>
    <property type="match status" value="1"/>
</dbReference>
<dbReference type="RefSeq" id="WP_159361252.1">
    <property type="nucleotide sequence ID" value="NZ_CP047394.1"/>
</dbReference>
<evidence type="ECO:0000313" key="3">
    <source>
        <dbReference type="Proteomes" id="UP000465062"/>
    </source>
</evidence>
<sequence>MNKQEYFEARIEATLSPMDYIYLKKKKPESVVLIDVRNGPAEARKNKIQDALIIPQSEIEVRLHEIPKDKKVVVYCWDVWCNTAAKVASKLLKKGYSDVQELTGGIAAWEKMNFPQEPIMVEESNCGC</sequence>
<accession>A0A6I6UMH2</accession>
<dbReference type="Gene3D" id="3.40.250.10">
    <property type="entry name" value="Rhodanese-like domain"/>
    <property type="match status" value="1"/>
</dbReference>
<dbReference type="InterPro" id="IPR001763">
    <property type="entry name" value="Rhodanese-like_dom"/>
</dbReference>